<dbReference type="FunFam" id="3.40.20.10:FF:000007">
    <property type="entry name" value="Twinfilin-1 isoform 1"/>
    <property type="match status" value="1"/>
</dbReference>
<evidence type="ECO:0000259" key="12">
    <source>
        <dbReference type="PROSITE" id="PS51263"/>
    </source>
</evidence>
<evidence type="ECO:0000256" key="1">
    <source>
        <dbReference type="ARBA" id="ARBA00004245"/>
    </source>
</evidence>
<dbReference type="InterPro" id="IPR029006">
    <property type="entry name" value="ADF-H/Gelsolin-like_dom_sf"/>
</dbReference>
<dbReference type="SUPFAM" id="SSF55753">
    <property type="entry name" value="Actin depolymerizing proteins"/>
    <property type="match status" value="2"/>
</dbReference>
<reference evidence="13" key="1">
    <citation type="submission" date="2015-10" db="EMBL/GenBank/DDBJ databases">
        <authorList>
            <person name="Regsiter A."/>
            <person name="william w."/>
        </authorList>
    </citation>
    <scope>NUCLEOTIDE SEQUENCE</scope>
    <source>
        <strain evidence="13">Montdore</strain>
    </source>
</reference>
<dbReference type="InterPro" id="IPR028458">
    <property type="entry name" value="Twinfilin"/>
</dbReference>
<dbReference type="PANTHER" id="PTHR13759:SF1">
    <property type="entry name" value="TWINFILIN"/>
    <property type="match status" value="1"/>
</dbReference>
<dbReference type="SMART" id="SM00102">
    <property type="entry name" value="ADF"/>
    <property type="match status" value="2"/>
</dbReference>
<dbReference type="Proteomes" id="UP001412239">
    <property type="component" value="Unassembled WGS sequence"/>
</dbReference>
<dbReference type="GO" id="GO:0003785">
    <property type="term" value="F:actin monomer binding"/>
    <property type="evidence" value="ECO:0007669"/>
    <property type="project" value="TreeGrafter"/>
</dbReference>
<dbReference type="EMBL" id="LN891066">
    <property type="protein sequence ID" value="CUS09904.1"/>
    <property type="molecule type" value="Genomic_DNA"/>
</dbReference>
<keyword evidence="5" id="KW-0677">Repeat</keyword>
<evidence type="ECO:0000256" key="2">
    <source>
        <dbReference type="ARBA" id="ARBA00004544"/>
    </source>
</evidence>
<keyword evidence="7" id="KW-0206">Cytoskeleton</keyword>
<dbReference type="GO" id="GO:0005884">
    <property type="term" value="C:actin filament"/>
    <property type="evidence" value="ECO:0007669"/>
    <property type="project" value="TreeGrafter"/>
</dbReference>
<feature type="compositionally biased region" description="Basic and acidic residues" evidence="11">
    <location>
        <begin position="308"/>
        <end position="321"/>
    </location>
</feature>
<comment type="function">
    <text evidence="9">Actin-binding protein involved in motile and morphological processes. Inhibits actin polymerization, likely by sequestering G-actin.</text>
</comment>
<dbReference type="GO" id="GO:0051015">
    <property type="term" value="F:actin filament binding"/>
    <property type="evidence" value="ECO:0007669"/>
    <property type="project" value="TreeGrafter"/>
</dbReference>
<evidence type="ECO:0000313" key="13">
    <source>
        <dbReference type="EMBL" id="CUS09904.1"/>
    </source>
</evidence>
<evidence type="ECO:0000256" key="9">
    <source>
        <dbReference type="ARBA" id="ARBA00056419"/>
    </source>
</evidence>
<comment type="subunit">
    <text evidence="8">Interacts with G-actin; ADP-actin form.</text>
</comment>
<sequence>MQSGITASLELLDTFQAVVSDHSVRGLIVGIENEALVSKKTLPSAGSFDEDLGQLDGLLQDNQPAYIILRRRDGDSRVAPFISVAYVPDVANVRQKMLFASTRNTLLRELGSDRFGESIFATTKDELTVEGFKRHDAHLAKPAPLTEEERILKEVKEAEAEASTGASTKKATSRGVLTPVTEEALEALRNLKSGGFINLVQLAVNIEKEQIELASASTAAIGDFTRVIPDDTPRYSFFLFNHMFEGQQESPIVFIYTCPPQSKIKERMIYAASRGSVVASAETDAGLTIAKRLEASSASDVSELQLLEEFHPKKEEKETFSRPKRPGRR</sequence>
<evidence type="ECO:0000256" key="3">
    <source>
        <dbReference type="ARBA" id="ARBA00009557"/>
    </source>
</evidence>
<evidence type="ECO:0000313" key="14">
    <source>
        <dbReference type="Proteomes" id="UP001412239"/>
    </source>
</evidence>
<dbReference type="Pfam" id="PF00241">
    <property type="entry name" value="Cofilin_ADF"/>
    <property type="match status" value="2"/>
</dbReference>
<evidence type="ECO:0000256" key="6">
    <source>
        <dbReference type="ARBA" id="ARBA00023203"/>
    </source>
</evidence>
<proteinExistence type="inferred from homology"/>
<evidence type="ECO:0000256" key="7">
    <source>
        <dbReference type="ARBA" id="ARBA00023212"/>
    </source>
</evidence>
<dbReference type="PANTHER" id="PTHR13759">
    <property type="entry name" value="TWINFILIN"/>
    <property type="match status" value="1"/>
</dbReference>
<dbReference type="AlphaFoldDB" id="A0A292PS03"/>
<dbReference type="FunFam" id="3.40.20.10:FF:000042">
    <property type="entry name" value="Actin depolymerizing protein"/>
    <property type="match status" value="1"/>
</dbReference>
<evidence type="ECO:0000256" key="8">
    <source>
        <dbReference type="ARBA" id="ARBA00038532"/>
    </source>
</evidence>
<dbReference type="PROSITE" id="PS51263">
    <property type="entry name" value="ADF_H"/>
    <property type="match status" value="2"/>
</dbReference>
<protein>
    <recommendedName>
        <fullName evidence="10">Twinfilin</fullName>
    </recommendedName>
</protein>
<gene>
    <name evidence="13" type="ORF">GSTUAT00006040001</name>
</gene>
<feature type="domain" description="ADF-H" evidence="12">
    <location>
        <begin position="3"/>
        <end position="137"/>
    </location>
</feature>
<dbReference type="GO" id="GO:0005938">
    <property type="term" value="C:cell cortex"/>
    <property type="evidence" value="ECO:0007669"/>
    <property type="project" value="UniProtKB-SubCell"/>
</dbReference>
<evidence type="ECO:0000256" key="4">
    <source>
        <dbReference type="ARBA" id="ARBA00022490"/>
    </source>
</evidence>
<dbReference type="GO" id="GO:0051016">
    <property type="term" value="P:barbed-end actin filament capping"/>
    <property type="evidence" value="ECO:0007669"/>
    <property type="project" value="TreeGrafter"/>
</dbReference>
<dbReference type="InterPro" id="IPR002108">
    <property type="entry name" value="ADF-H"/>
</dbReference>
<keyword evidence="6" id="KW-0009">Actin-binding</keyword>
<dbReference type="GO" id="GO:0030042">
    <property type="term" value="P:actin filament depolymerization"/>
    <property type="evidence" value="ECO:0007669"/>
    <property type="project" value="TreeGrafter"/>
</dbReference>
<comment type="similarity">
    <text evidence="3">Belongs to the actin-binding proteins ADF family. Twinfilin subfamily.</text>
</comment>
<keyword evidence="4" id="KW-0963">Cytoplasm</keyword>
<dbReference type="CDD" id="cd11284">
    <property type="entry name" value="ADF_Twf-C_like"/>
    <property type="match status" value="1"/>
</dbReference>
<dbReference type="Gene3D" id="3.40.20.10">
    <property type="entry name" value="Severin"/>
    <property type="match status" value="2"/>
</dbReference>
<feature type="domain" description="ADF-H" evidence="12">
    <location>
        <begin position="175"/>
        <end position="311"/>
    </location>
</feature>
<accession>A0A292PS03</accession>
<organism evidence="13 14">
    <name type="scientific">Tuber aestivum</name>
    <name type="common">summer truffle</name>
    <dbReference type="NCBI Taxonomy" id="59557"/>
    <lineage>
        <taxon>Eukaryota</taxon>
        <taxon>Fungi</taxon>
        <taxon>Dikarya</taxon>
        <taxon>Ascomycota</taxon>
        <taxon>Pezizomycotina</taxon>
        <taxon>Pezizomycetes</taxon>
        <taxon>Pezizales</taxon>
        <taxon>Tuberaceae</taxon>
        <taxon>Tuber</taxon>
    </lineage>
</organism>
<evidence type="ECO:0000256" key="5">
    <source>
        <dbReference type="ARBA" id="ARBA00022737"/>
    </source>
</evidence>
<comment type="subcellular location">
    <subcellularLocation>
        <location evidence="2">Cytoplasm</location>
        <location evidence="2">Cell cortex</location>
    </subcellularLocation>
    <subcellularLocation>
        <location evidence="1">Cytoplasm</location>
        <location evidence="1">Cytoskeleton</location>
    </subcellularLocation>
</comment>
<name>A0A292PS03_9PEZI</name>
<evidence type="ECO:0000256" key="10">
    <source>
        <dbReference type="ARBA" id="ARBA00069496"/>
    </source>
</evidence>
<feature type="region of interest" description="Disordered" evidence="11">
    <location>
        <begin position="307"/>
        <end position="329"/>
    </location>
</feature>
<keyword evidence="14" id="KW-1185">Reference proteome</keyword>
<dbReference type="CDD" id="cd11285">
    <property type="entry name" value="ADF_Twf-N_like"/>
    <property type="match status" value="1"/>
</dbReference>
<evidence type="ECO:0000256" key="11">
    <source>
        <dbReference type="SAM" id="MobiDB-lite"/>
    </source>
</evidence>